<keyword evidence="5" id="KW-1015">Disulfide bond</keyword>
<feature type="signal peptide" evidence="6">
    <location>
        <begin position="1"/>
        <end position="23"/>
    </location>
</feature>
<evidence type="ECO:0000256" key="3">
    <source>
        <dbReference type="ARBA" id="ARBA00022801"/>
    </source>
</evidence>
<dbReference type="InterPro" id="IPR001316">
    <property type="entry name" value="Pept_S1A_streptogrisin"/>
</dbReference>
<dbReference type="Gene3D" id="2.40.10.10">
    <property type="entry name" value="Trypsin-like serine proteases"/>
    <property type="match status" value="2"/>
</dbReference>
<evidence type="ECO:0000256" key="2">
    <source>
        <dbReference type="ARBA" id="ARBA00022670"/>
    </source>
</evidence>
<dbReference type="EMBL" id="JAMDNP010000021">
    <property type="protein sequence ID" value="MCY9761283.1"/>
    <property type="molecule type" value="Genomic_DNA"/>
</dbReference>
<keyword evidence="8" id="KW-1185">Reference proteome</keyword>
<dbReference type="PRINTS" id="PR00861">
    <property type="entry name" value="ALYTICPTASE"/>
</dbReference>
<comment type="caution">
    <text evidence="7">The sequence shown here is derived from an EMBL/GenBank/DDBJ whole genome shotgun (WGS) entry which is preliminary data.</text>
</comment>
<protein>
    <submittedName>
        <fullName evidence="7">S1 family peptidase</fullName>
    </submittedName>
</protein>
<dbReference type="CDD" id="cd21112">
    <property type="entry name" value="alphaLP-like"/>
    <property type="match status" value="1"/>
</dbReference>
<evidence type="ECO:0000313" key="7">
    <source>
        <dbReference type="EMBL" id="MCY9761283.1"/>
    </source>
</evidence>
<feature type="chain" id="PRO_5046821984" evidence="6">
    <location>
        <begin position="24"/>
        <end position="451"/>
    </location>
</feature>
<sequence>MKKILSGVVFFVVFILFTLSGHAASVVEDHPIDSSSDIIINEDELARNLDYRKAFSLDQNEENVLRIMKHKEYQNSIEVYGVALSDKELKEMTIRSNLLKEAVAIKKPGKEWSKIFAGVYMDHEHGGVINIGIVDIESNMEITKKIRTYFTNGDRIQFFHANLTEEELENLQERLNELMSRGNLHINYTDISIPNNKVIVGIDHYDEEIIDSILSIDPKNIEVKVDSIKVEDNTRNAKTRPLVGGLAIDHDVGDGYVATCTGAFSAKVWGPTSNQDVHFYITAGHCGDIFSEWKQGGSTIGYMSKRNYEGNSDVGAIEIYSSDSSYKLYEGKSSDLEFSRYQSASDDVVGDNVCISGRNSGNVCGKIVSRNLSFTQNGVLFTNIRSATFSGMPGDSGAPVFNQQSRDSAHERTIYGVFKGDVTYSDGHKERIYSQVQYIFSDLKINQIIVN</sequence>
<dbReference type="InterPro" id="IPR043504">
    <property type="entry name" value="Peptidase_S1_PA_chymotrypsin"/>
</dbReference>
<comment type="similarity">
    <text evidence="1">Belongs to the peptidase S1 family.</text>
</comment>
<dbReference type="RefSeq" id="WP_268598883.1">
    <property type="nucleotide sequence ID" value="NZ_JAMDNP010000021.1"/>
</dbReference>
<dbReference type="Proteomes" id="UP001527181">
    <property type="component" value="Unassembled WGS sequence"/>
</dbReference>
<dbReference type="InterPro" id="IPR009003">
    <property type="entry name" value="Peptidase_S1_PA"/>
</dbReference>
<evidence type="ECO:0000256" key="1">
    <source>
        <dbReference type="ARBA" id="ARBA00007664"/>
    </source>
</evidence>
<evidence type="ECO:0000256" key="6">
    <source>
        <dbReference type="SAM" id="SignalP"/>
    </source>
</evidence>
<keyword evidence="4" id="KW-0720">Serine protease</keyword>
<keyword evidence="6" id="KW-0732">Signal</keyword>
<evidence type="ECO:0000256" key="4">
    <source>
        <dbReference type="ARBA" id="ARBA00022825"/>
    </source>
</evidence>
<accession>A0ABT4GX50</accession>
<gene>
    <name evidence="7" type="ORF">M5X12_11920</name>
</gene>
<reference evidence="7 8" key="1">
    <citation type="submission" date="2022-05" db="EMBL/GenBank/DDBJ databases">
        <title>Genome Sequencing of Bee-Associated Microbes.</title>
        <authorList>
            <person name="Dunlap C."/>
        </authorList>
    </citation>
    <scope>NUCLEOTIDE SEQUENCE [LARGE SCALE GENOMIC DNA]</scope>
    <source>
        <strain evidence="7 8">NRRL B-04010</strain>
    </source>
</reference>
<keyword evidence="3" id="KW-0378">Hydrolase</keyword>
<keyword evidence="2" id="KW-0645">Protease</keyword>
<proteinExistence type="inferred from homology"/>
<name>A0ABT4GX50_PAEAL</name>
<organism evidence="7 8">
    <name type="scientific">Paenibacillus alvei</name>
    <name type="common">Bacillus alvei</name>
    <dbReference type="NCBI Taxonomy" id="44250"/>
    <lineage>
        <taxon>Bacteria</taxon>
        <taxon>Bacillati</taxon>
        <taxon>Bacillota</taxon>
        <taxon>Bacilli</taxon>
        <taxon>Bacillales</taxon>
        <taxon>Paenibacillaceae</taxon>
        <taxon>Paenibacillus</taxon>
    </lineage>
</organism>
<dbReference type="SUPFAM" id="SSF50494">
    <property type="entry name" value="Trypsin-like serine proteases"/>
    <property type="match status" value="1"/>
</dbReference>
<evidence type="ECO:0000313" key="8">
    <source>
        <dbReference type="Proteomes" id="UP001527181"/>
    </source>
</evidence>
<evidence type="ECO:0000256" key="5">
    <source>
        <dbReference type="ARBA" id="ARBA00023157"/>
    </source>
</evidence>